<sequence length="128" mass="13651">MSVHRRARRLLRGDAQRRRVLGQGQLADRRVRAERLGDGASRLLGGRVQEARVDLRPIRYGARASWAEPEPRSCSVIAATEPSSSRAAAITGTARRAASSMPVIPAACTASSPPTVARTMPSAAVARP</sequence>
<proteinExistence type="predicted"/>
<dbReference type="KEGG" id="salf:SMD44_08381"/>
<gene>
    <name evidence="2" type="ORF">SMD44_08381</name>
</gene>
<evidence type="ECO:0000313" key="3">
    <source>
        <dbReference type="Proteomes" id="UP000195880"/>
    </source>
</evidence>
<name>A0A1Z1WR61_9ACTN</name>
<accession>A0A1Z1WR61</accession>
<reference evidence="2 3" key="1">
    <citation type="submission" date="2017-05" db="EMBL/GenBank/DDBJ databases">
        <title>Streptomyces alboflavus Genome sequencing and assembly.</title>
        <authorList>
            <person name="Wang Y."/>
            <person name="Du B."/>
            <person name="Ding Y."/>
            <person name="Liu H."/>
            <person name="Hou Q."/>
            <person name="Liu K."/>
            <person name="Wang C."/>
            <person name="Yao L."/>
        </authorList>
    </citation>
    <scope>NUCLEOTIDE SEQUENCE [LARGE SCALE GENOMIC DNA]</scope>
    <source>
        <strain evidence="2 3">MDJK44</strain>
    </source>
</reference>
<dbReference type="Proteomes" id="UP000195880">
    <property type="component" value="Chromosome"/>
</dbReference>
<feature type="region of interest" description="Disordered" evidence="1">
    <location>
        <begin position="108"/>
        <end position="128"/>
    </location>
</feature>
<dbReference type="AlphaFoldDB" id="A0A1Z1WR61"/>
<dbReference type="EMBL" id="CP021748">
    <property type="protein sequence ID" value="ARX88894.1"/>
    <property type="molecule type" value="Genomic_DNA"/>
</dbReference>
<evidence type="ECO:0000256" key="1">
    <source>
        <dbReference type="SAM" id="MobiDB-lite"/>
    </source>
</evidence>
<protein>
    <submittedName>
        <fullName evidence="2">Uncharacterized protein</fullName>
    </submittedName>
</protein>
<evidence type="ECO:0000313" key="2">
    <source>
        <dbReference type="EMBL" id="ARX88894.1"/>
    </source>
</evidence>
<keyword evidence="3" id="KW-1185">Reference proteome</keyword>
<organism evidence="2 3">
    <name type="scientific">Streptomyces alboflavus</name>
    <dbReference type="NCBI Taxonomy" id="67267"/>
    <lineage>
        <taxon>Bacteria</taxon>
        <taxon>Bacillati</taxon>
        <taxon>Actinomycetota</taxon>
        <taxon>Actinomycetes</taxon>
        <taxon>Kitasatosporales</taxon>
        <taxon>Streptomycetaceae</taxon>
        <taxon>Streptomyces</taxon>
    </lineage>
</organism>